<evidence type="ECO:0000256" key="3">
    <source>
        <dbReference type="ARBA" id="ARBA00023242"/>
    </source>
</evidence>
<dbReference type="InterPro" id="IPR037129">
    <property type="entry name" value="XPA_sf"/>
</dbReference>
<gene>
    <name evidence="6" type="ORF">AKO1_005007</name>
</gene>
<dbReference type="SUPFAM" id="SSF81383">
    <property type="entry name" value="F-box domain"/>
    <property type="match status" value="1"/>
</dbReference>
<proteinExistence type="predicted"/>
<evidence type="ECO:0000256" key="4">
    <source>
        <dbReference type="SAM" id="MobiDB-lite"/>
    </source>
</evidence>
<dbReference type="SUPFAM" id="SSF46955">
    <property type="entry name" value="Putative DNA-binding domain"/>
    <property type="match status" value="1"/>
</dbReference>
<evidence type="ECO:0000313" key="6">
    <source>
        <dbReference type="EMBL" id="KAL0484360.1"/>
    </source>
</evidence>
<comment type="caution">
    <text evidence="6">The sequence shown here is derived from an EMBL/GenBank/DDBJ whole genome shotgun (WGS) entry which is preliminary data.</text>
</comment>
<dbReference type="GO" id="GO:0005634">
    <property type="term" value="C:nucleus"/>
    <property type="evidence" value="ECO:0007669"/>
    <property type="project" value="UniProtKB-SubCell"/>
</dbReference>
<feature type="region of interest" description="Disordered" evidence="4">
    <location>
        <begin position="302"/>
        <end position="325"/>
    </location>
</feature>
<evidence type="ECO:0000256" key="1">
    <source>
        <dbReference type="ARBA" id="ARBA00004123"/>
    </source>
</evidence>
<dbReference type="Gene3D" id="3.90.530.10">
    <property type="entry name" value="XPA C-terminal domain"/>
    <property type="match status" value="1"/>
</dbReference>
<keyword evidence="3" id="KW-0539">Nucleus</keyword>
<keyword evidence="7" id="KW-1185">Reference proteome</keyword>
<evidence type="ECO:0000313" key="7">
    <source>
        <dbReference type="Proteomes" id="UP001431209"/>
    </source>
</evidence>
<keyword evidence="2" id="KW-0862">Zinc</keyword>
<name>A0AAW2Z4R1_9EUKA</name>
<feature type="domain" description="XPA C-terminal" evidence="5">
    <location>
        <begin position="182"/>
        <end position="227"/>
    </location>
</feature>
<evidence type="ECO:0000259" key="5">
    <source>
        <dbReference type="Pfam" id="PF05181"/>
    </source>
</evidence>
<protein>
    <recommendedName>
        <fullName evidence="5">XPA C-terminal domain-containing protein</fullName>
    </recommendedName>
</protein>
<comment type="subcellular location">
    <subcellularLocation>
        <location evidence="1">Nucleus</location>
    </subcellularLocation>
</comment>
<dbReference type="InterPro" id="IPR009061">
    <property type="entry name" value="DNA-bd_dom_put_sf"/>
</dbReference>
<dbReference type="AlphaFoldDB" id="A0AAW2Z4R1"/>
<dbReference type="Pfam" id="PF05181">
    <property type="entry name" value="XPA_C"/>
    <property type="match status" value="1"/>
</dbReference>
<reference evidence="6 7" key="1">
    <citation type="submission" date="2024-03" db="EMBL/GenBank/DDBJ databases">
        <title>The Acrasis kona genome and developmental transcriptomes reveal deep origins of eukaryotic multicellular pathways.</title>
        <authorList>
            <person name="Sheikh S."/>
            <person name="Fu C.-J."/>
            <person name="Brown M.W."/>
            <person name="Baldauf S.L."/>
        </authorList>
    </citation>
    <scope>NUCLEOTIDE SEQUENCE [LARGE SCALE GENOMIC DNA]</scope>
    <source>
        <strain evidence="6 7">ATCC MYA-3509</strain>
    </source>
</reference>
<accession>A0AAW2Z4R1</accession>
<evidence type="ECO:0000256" key="2">
    <source>
        <dbReference type="ARBA" id="ARBA00022833"/>
    </source>
</evidence>
<sequence>MKEANLMTKIKRVILVDDNYETKCVGNELPLLPTDLWIQVWKYLERCKLVDVMILDKSFHQVLVQDDRIWIYHCINKYKCFLPILLSPPEIVEELQVNFHESFAAKVQETVHPLSPHDITTHFVQKYLDGGVCSSWYECSRLLTKKCCHSCSADPDDGHKVEVNSPFNDHLVCRMCIKLNQEYRLCTQTRAFTEYKLSSQDLTNLPRRRLANPYHKSWCSMKLYQEKTIIEMCFDKMTHKHAARRDEVTQVMKDRGMEDSDIEKALSSHHTSMSAFLDGRSKKRAKTIIDEMYGVADERVSAPRKKKKLNPAASDAYDSEPEQQVTLTRRQQSVRENKQEQLIEALVNAEMTRDDALKVINEMKIEKKGPLYQYYINLRTRGDANDAVKAYTM</sequence>
<organism evidence="6 7">
    <name type="scientific">Acrasis kona</name>
    <dbReference type="NCBI Taxonomy" id="1008807"/>
    <lineage>
        <taxon>Eukaryota</taxon>
        <taxon>Discoba</taxon>
        <taxon>Heterolobosea</taxon>
        <taxon>Tetramitia</taxon>
        <taxon>Eutetramitia</taxon>
        <taxon>Acrasidae</taxon>
        <taxon>Acrasis</taxon>
    </lineage>
</organism>
<dbReference type="Proteomes" id="UP001431209">
    <property type="component" value="Unassembled WGS sequence"/>
</dbReference>
<dbReference type="InterPro" id="IPR036047">
    <property type="entry name" value="F-box-like_dom_sf"/>
</dbReference>
<dbReference type="EMBL" id="JAOPGA020001036">
    <property type="protein sequence ID" value="KAL0484360.1"/>
    <property type="molecule type" value="Genomic_DNA"/>
</dbReference>
<dbReference type="InterPro" id="IPR022656">
    <property type="entry name" value="XPA_C"/>
</dbReference>